<dbReference type="SUPFAM" id="SSF51045">
    <property type="entry name" value="WW domain"/>
    <property type="match status" value="1"/>
</dbReference>
<feature type="domain" description="WW" evidence="2">
    <location>
        <begin position="208"/>
        <end position="235"/>
    </location>
</feature>
<feature type="region of interest" description="Disordered" evidence="1">
    <location>
        <begin position="78"/>
        <end position="126"/>
    </location>
</feature>
<proteinExistence type="predicted"/>
<dbReference type="SMART" id="SM00456">
    <property type="entry name" value="WW"/>
    <property type="match status" value="1"/>
</dbReference>
<comment type="caution">
    <text evidence="3">The sequence shown here is derived from an EMBL/GenBank/DDBJ whole genome shotgun (WGS) entry which is preliminary data.</text>
</comment>
<reference evidence="3 4" key="1">
    <citation type="journal article" date="2016" name="Genome Biol. Evol.">
        <title>Gene Family Evolution Reflects Adaptation to Soil Environmental Stressors in the Genome of the Collembolan Orchesella cincta.</title>
        <authorList>
            <person name="Faddeeva-Vakhrusheva A."/>
            <person name="Derks M.F."/>
            <person name="Anvar S.Y."/>
            <person name="Agamennone V."/>
            <person name="Suring W."/>
            <person name="Smit S."/>
            <person name="van Straalen N.M."/>
            <person name="Roelofs D."/>
        </authorList>
    </citation>
    <scope>NUCLEOTIDE SEQUENCE [LARGE SCALE GENOMIC DNA]</scope>
    <source>
        <tissue evidence="3">Mixed pool</tissue>
    </source>
</reference>
<dbReference type="Gene3D" id="2.20.70.10">
    <property type="match status" value="1"/>
</dbReference>
<dbReference type="InterPro" id="IPR001202">
    <property type="entry name" value="WW_dom"/>
</dbReference>
<evidence type="ECO:0000256" key="1">
    <source>
        <dbReference type="SAM" id="MobiDB-lite"/>
    </source>
</evidence>
<gene>
    <name evidence="3" type="ORF">Ocin01_05530</name>
</gene>
<dbReference type="PROSITE" id="PS50020">
    <property type="entry name" value="WW_DOMAIN_2"/>
    <property type="match status" value="1"/>
</dbReference>
<dbReference type="EMBL" id="LJIJ01000169">
    <property type="protein sequence ID" value="ODN01141.1"/>
    <property type="molecule type" value="Genomic_DNA"/>
</dbReference>
<protein>
    <recommendedName>
        <fullName evidence="2">WW domain-containing protein</fullName>
    </recommendedName>
</protein>
<accession>A0A1D2N7B7</accession>
<dbReference type="InterPro" id="IPR036020">
    <property type="entry name" value="WW_dom_sf"/>
</dbReference>
<evidence type="ECO:0000313" key="3">
    <source>
        <dbReference type="EMBL" id="ODN01141.1"/>
    </source>
</evidence>
<dbReference type="AlphaFoldDB" id="A0A1D2N7B7"/>
<evidence type="ECO:0000259" key="2">
    <source>
        <dbReference type="PROSITE" id="PS50020"/>
    </source>
</evidence>
<keyword evidence="4" id="KW-1185">Reference proteome</keyword>
<dbReference type="PROSITE" id="PS01159">
    <property type="entry name" value="WW_DOMAIN_1"/>
    <property type="match status" value="1"/>
</dbReference>
<dbReference type="STRING" id="48709.A0A1D2N7B7"/>
<dbReference type="Pfam" id="PF00397">
    <property type="entry name" value="WW"/>
    <property type="match status" value="1"/>
</dbReference>
<feature type="compositionally biased region" description="Pro residues" evidence="1">
    <location>
        <begin position="296"/>
        <end position="310"/>
    </location>
</feature>
<feature type="compositionally biased region" description="Low complexity" evidence="1">
    <location>
        <begin position="265"/>
        <end position="275"/>
    </location>
</feature>
<feature type="region of interest" description="Disordered" evidence="1">
    <location>
        <begin position="250"/>
        <end position="318"/>
    </location>
</feature>
<dbReference type="CDD" id="cd00201">
    <property type="entry name" value="WW"/>
    <property type="match status" value="1"/>
</dbReference>
<feature type="compositionally biased region" description="Polar residues" evidence="1">
    <location>
        <begin position="255"/>
        <end position="264"/>
    </location>
</feature>
<organism evidence="3 4">
    <name type="scientific">Orchesella cincta</name>
    <name type="common">Springtail</name>
    <name type="synonym">Podura cincta</name>
    <dbReference type="NCBI Taxonomy" id="48709"/>
    <lineage>
        <taxon>Eukaryota</taxon>
        <taxon>Metazoa</taxon>
        <taxon>Ecdysozoa</taxon>
        <taxon>Arthropoda</taxon>
        <taxon>Hexapoda</taxon>
        <taxon>Collembola</taxon>
        <taxon>Entomobryomorpha</taxon>
        <taxon>Entomobryoidea</taxon>
        <taxon>Orchesellidae</taxon>
        <taxon>Orchesellinae</taxon>
        <taxon>Orchesella</taxon>
    </lineage>
</organism>
<evidence type="ECO:0000313" key="4">
    <source>
        <dbReference type="Proteomes" id="UP000094527"/>
    </source>
</evidence>
<name>A0A1D2N7B7_ORCCI</name>
<sequence length="353" mass="37158">MEEYIVKDLYLCQRQLLIVLNCRRPKFLESSFERLVLAEEYLLIVMTENAPDLGGPPQGPGGPSGGGGFEDFYPHDGFAEFNNDNSSGGGPWRGNRGGGGGGGGGGWRGRGGGGRGGPFDNGFGNRGMQLPRFRGGRGGFMGQGNMRGPGPRGPPGFMGNRGGGKFRHPGPHGDGWQNNGPPHGHMGGGMGQGPEGMGNMGNVEENVWAEAKTPDGKSYFYHTETRETTWERPEGPGVRIIRHEEVGSVGMKAGSSGNSNSDTFPNGSGNNANQGSGPGRPVPAQEPNIQGAPGPSDFPNPGPAGHPPQFPFGQQPLPTGVLHNSTLLITDLVSLSMKHTVSHIKPWYCKIIV</sequence>
<feature type="compositionally biased region" description="Gly residues" evidence="1">
    <location>
        <begin position="87"/>
        <end position="119"/>
    </location>
</feature>
<dbReference type="Proteomes" id="UP000094527">
    <property type="component" value="Unassembled WGS sequence"/>
</dbReference>